<dbReference type="SUPFAM" id="SSF101874">
    <property type="entry name" value="YceI-like"/>
    <property type="match status" value="1"/>
</dbReference>
<feature type="domain" description="Lipid/polyisoprenoid-binding YceI-like" evidence="2">
    <location>
        <begin position="36"/>
        <end position="187"/>
    </location>
</feature>
<dbReference type="AlphaFoldDB" id="A0A5R8KKG6"/>
<comment type="caution">
    <text evidence="3">The sequence shown here is derived from an EMBL/GenBank/DDBJ whole genome shotgun (WGS) entry which is preliminary data.</text>
</comment>
<name>A0A5R8KKG6_9BACT</name>
<sequence length="193" mass="20905">MNPILTAIAIATVWLGLASPIFADTTTKWRGTGDITFSGTSTLHEWSGKVATEPFIATVDIDDHQQPKSLKAAAQVKATAMDTAEPDRDKKMRESMKVGSFPLITASFDTAFTGEIPPQTLPFELTLLGKAQKVEGTISNWKAAKNNKQVTFDVTFDLSLKTSNIKVPSVLLVIRVGDTIKVRATITLNRVSA</sequence>
<keyword evidence="4" id="KW-1185">Reference proteome</keyword>
<protein>
    <submittedName>
        <fullName evidence="3">YceI family protein</fullName>
    </submittedName>
</protein>
<evidence type="ECO:0000259" key="2">
    <source>
        <dbReference type="Pfam" id="PF04264"/>
    </source>
</evidence>
<dbReference type="Proteomes" id="UP000306196">
    <property type="component" value="Unassembled WGS sequence"/>
</dbReference>
<reference evidence="3 4" key="1">
    <citation type="submission" date="2019-05" db="EMBL/GenBank/DDBJ databases">
        <title>Verrucobacter flavum gen. nov., sp. nov. a new member of the family Verrucomicrobiaceae.</title>
        <authorList>
            <person name="Szuroczki S."/>
            <person name="Abbaszade G."/>
            <person name="Szabo A."/>
            <person name="Felfoldi T."/>
            <person name="Schumann P."/>
            <person name="Boka K."/>
            <person name="Keki Z."/>
            <person name="Toumi M."/>
            <person name="Toth E."/>
        </authorList>
    </citation>
    <scope>NUCLEOTIDE SEQUENCE [LARGE SCALE GENOMIC DNA]</scope>
    <source>
        <strain evidence="3 4">MG-N-17</strain>
    </source>
</reference>
<evidence type="ECO:0000256" key="1">
    <source>
        <dbReference type="SAM" id="SignalP"/>
    </source>
</evidence>
<dbReference type="InterPro" id="IPR007372">
    <property type="entry name" value="Lipid/polyisoprenoid-bd_YceI"/>
</dbReference>
<proteinExistence type="predicted"/>
<organism evidence="3 4">
    <name type="scientific">Phragmitibacter flavus</name>
    <dbReference type="NCBI Taxonomy" id="2576071"/>
    <lineage>
        <taxon>Bacteria</taxon>
        <taxon>Pseudomonadati</taxon>
        <taxon>Verrucomicrobiota</taxon>
        <taxon>Verrucomicrobiia</taxon>
        <taxon>Verrucomicrobiales</taxon>
        <taxon>Verrucomicrobiaceae</taxon>
        <taxon>Phragmitibacter</taxon>
    </lineage>
</organism>
<feature type="chain" id="PRO_5024326664" evidence="1">
    <location>
        <begin position="24"/>
        <end position="193"/>
    </location>
</feature>
<dbReference type="InterPro" id="IPR036761">
    <property type="entry name" value="TTHA0802/YceI-like_sf"/>
</dbReference>
<dbReference type="Gene3D" id="2.40.128.110">
    <property type="entry name" value="Lipid/polyisoprenoid-binding, YceI-like"/>
    <property type="match status" value="1"/>
</dbReference>
<accession>A0A5R8KKG6</accession>
<keyword evidence="1" id="KW-0732">Signal</keyword>
<dbReference type="EMBL" id="VAUV01000001">
    <property type="protein sequence ID" value="TLD72824.1"/>
    <property type="molecule type" value="Genomic_DNA"/>
</dbReference>
<dbReference type="Pfam" id="PF04264">
    <property type="entry name" value="YceI"/>
    <property type="match status" value="1"/>
</dbReference>
<feature type="signal peptide" evidence="1">
    <location>
        <begin position="1"/>
        <end position="23"/>
    </location>
</feature>
<evidence type="ECO:0000313" key="4">
    <source>
        <dbReference type="Proteomes" id="UP000306196"/>
    </source>
</evidence>
<dbReference type="OrthoDB" id="194287at2"/>
<gene>
    <name evidence="3" type="ORF">FEM03_01765</name>
</gene>
<dbReference type="RefSeq" id="WP_138084447.1">
    <property type="nucleotide sequence ID" value="NZ_VAUV01000001.1"/>
</dbReference>
<evidence type="ECO:0000313" key="3">
    <source>
        <dbReference type="EMBL" id="TLD72824.1"/>
    </source>
</evidence>